<feature type="transmembrane region" description="Helical" evidence="8">
    <location>
        <begin position="246"/>
        <end position="270"/>
    </location>
</feature>
<dbReference type="GO" id="GO:1990961">
    <property type="term" value="P:xenobiotic detoxification by transmembrane export across the plasma membrane"/>
    <property type="evidence" value="ECO:0007669"/>
    <property type="project" value="InterPro"/>
</dbReference>
<dbReference type="FunFam" id="1.20.1720.10:FF:000005">
    <property type="entry name" value="Bcr/CflA family efflux transporter"/>
    <property type="match status" value="1"/>
</dbReference>
<accession>A0A7Y5ZYS9</accession>
<dbReference type="CDD" id="cd17320">
    <property type="entry name" value="MFS_MdfA_MDR_like"/>
    <property type="match status" value="1"/>
</dbReference>
<dbReference type="PROSITE" id="PS00216">
    <property type="entry name" value="SUGAR_TRANSPORT_1"/>
    <property type="match status" value="1"/>
</dbReference>
<name>A0A7Y5ZYS9_9CELL</name>
<evidence type="ECO:0000256" key="3">
    <source>
        <dbReference type="ARBA" id="ARBA00022448"/>
    </source>
</evidence>
<dbReference type="Pfam" id="PF07690">
    <property type="entry name" value="MFS_1"/>
    <property type="match status" value="1"/>
</dbReference>
<organism evidence="10 11">
    <name type="scientific">Cellulomonas humilata</name>
    <dbReference type="NCBI Taxonomy" id="144055"/>
    <lineage>
        <taxon>Bacteria</taxon>
        <taxon>Bacillati</taxon>
        <taxon>Actinomycetota</taxon>
        <taxon>Actinomycetes</taxon>
        <taxon>Micrococcales</taxon>
        <taxon>Cellulomonadaceae</taxon>
        <taxon>Cellulomonas</taxon>
    </lineage>
</organism>
<keyword evidence="5 8" id="KW-0812">Transmembrane</keyword>
<feature type="transmembrane region" description="Helical" evidence="8">
    <location>
        <begin position="368"/>
        <end position="389"/>
    </location>
</feature>
<gene>
    <name evidence="10" type="ORF">HP550_04915</name>
</gene>
<comment type="subcellular location">
    <subcellularLocation>
        <location evidence="1">Cell membrane</location>
        <topology evidence="1">Multi-pass membrane protein</topology>
    </subcellularLocation>
</comment>
<dbReference type="InterPro" id="IPR011701">
    <property type="entry name" value="MFS"/>
</dbReference>
<feature type="transmembrane region" description="Helical" evidence="8">
    <location>
        <begin position="76"/>
        <end position="97"/>
    </location>
</feature>
<feature type="transmembrane region" description="Helical" evidence="8">
    <location>
        <begin position="42"/>
        <end position="61"/>
    </location>
</feature>
<reference evidence="10 11" key="1">
    <citation type="submission" date="2020-05" db="EMBL/GenBank/DDBJ databases">
        <title>Genome Sequencing of Type Strains.</title>
        <authorList>
            <person name="Lemaire J.F."/>
            <person name="Inderbitzin P."/>
            <person name="Gregorio O.A."/>
            <person name="Collins S.B."/>
            <person name="Wespe N."/>
            <person name="Knight-Connoni V."/>
        </authorList>
    </citation>
    <scope>NUCLEOTIDE SEQUENCE [LARGE SCALE GENOMIC DNA]</scope>
    <source>
        <strain evidence="10 11">ATCC 25174</strain>
    </source>
</reference>
<evidence type="ECO:0000256" key="5">
    <source>
        <dbReference type="ARBA" id="ARBA00022692"/>
    </source>
</evidence>
<dbReference type="InterPro" id="IPR005829">
    <property type="entry name" value="Sugar_transporter_CS"/>
</dbReference>
<dbReference type="SUPFAM" id="SSF103473">
    <property type="entry name" value="MFS general substrate transporter"/>
    <property type="match status" value="1"/>
</dbReference>
<sequence>MSSRPTTPALTGPVPVTGVVPPGVVPTVDSPPAPQYRPNAKYVLLLGLMCALPAISTDIYLPSLPDVARDLKTSATAAQLTMTAMLIGGAVGQLVIGPLSDRFGRRKPVLVGVSLHVVTSILCAVAPAIVPLIALRTMQGFFNASASVVAMAIIRDRFVGSDASRLMSRLMLVIGVAPLFAPSIGGVIAGQWGWRGVFGALAIFGVVLWVVVWRRLPETLPPERRREGGLKSALSGYRKLFRDRHFVALAILPGLGVAVLMSYVVASPFVLREGYGLSAHQFSLLFAVNGVGLVAGAQVNAALVRRVAPIRIVRVVLPVSLGLTLVLLAIAITGWGGLIALLVVLWLILAMVNFVPPNASALALSRHGEVAGTAAAVIGATQAGVSGIVSPLSGLLGGDAVAMAAVMVGASVAALLVLALATPAYHRDGAWTV</sequence>
<evidence type="ECO:0000313" key="10">
    <source>
        <dbReference type="EMBL" id="NUU16587.1"/>
    </source>
</evidence>
<evidence type="ECO:0000259" key="9">
    <source>
        <dbReference type="PROSITE" id="PS50850"/>
    </source>
</evidence>
<evidence type="ECO:0000256" key="6">
    <source>
        <dbReference type="ARBA" id="ARBA00022989"/>
    </source>
</evidence>
<dbReference type="RefSeq" id="WP_175346470.1">
    <property type="nucleotide sequence ID" value="NZ_JABMCI010000052.1"/>
</dbReference>
<evidence type="ECO:0000313" key="11">
    <source>
        <dbReference type="Proteomes" id="UP000565724"/>
    </source>
</evidence>
<dbReference type="EMBL" id="JABMCI010000052">
    <property type="protein sequence ID" value="NUU16587.1"/>
    <property type="molecule type" value="Genomic_DNA"/>
</dbReference>
<feature type="transmembrane region" description="Helical" evidence="8">
    <location>
        <begin position="315"/>
        <end position="332"/>
    </location>
</feature>
<keyword evidence="6 8" id="KW-1133">Transmembrane helix</keyword>
<dbReference type="NCBIfam" id="TIGR00710">
    <property type="entry name" value="efflux_Bcr_CflA"/>
    <property type="match status" value="1"/>
</dbReference>
<dbReference type="InterPro" id="IPR004812">
    <property type="entry name" value="Efflux_drug-R_Bcr/CmlA"/>
</dbReference>
<feature type="transmembrane region" description="Helical" evidence="8">
    <location>
        <begin position="140"/>
        <end position="158"/>
    </location>
</feature>
<evidence type="ECO:0000256" key="8">
    <source>
        <dbReference type="SAM" id="Phobius"/>
    </source>
</evidence>
<feature type="domain" description="Major facilitator superfamily (MFS) profile" evidence="9">
    <location>
        <begin position="42"/>
        <end position="426"/>
    </location>
</feature>
<feature type="transmembrane region" description="Helical" evidence="8">
    <location>
        <begin position="282"/>
        <end position="303"/>
    </location>
</feature>
<dbReference type="Gene3D" id="1.20.1720.10">
    <property type="entry name" value="Multidrug resistance protein D"/>
    <property type="match status" value="1"/>
</dbReference>
<feature type="transmembrane region" description="Helical" evidence="8">
    <location>
        <begin position="196"/>
        <end position="216"/>
    </location>
</feature>
<dbReference type="GO" id="GO:0042910">
    <property type="term" value="F:xenobiotic transmembrane transporter activity"/>
    <property type="evidence" value="ECO:0007669"/>
    <property type="project" value="InterPro"/>
</dbReference>
<keyword evidence="4" id="KW-1003">Cell membrane</keyword>
<evidence type="ECO:0000256" key="4">
    <source>
        <dbReference type="ARBA" id="ARBA00022475"/>
    </source>
</evidence>
<evidence type="ECO:0000256" key="2">
    <source>
        <dbReference type="ARBA" id="ARBA00006236"/>
    </source>
</evidence>
<comment type="caution">
    <text evidence="10">The sequence shown here is derived from an EMBL/GenBank/DDBJ whole genome shotgun (WGS) entry which is preliminary data.</text>
</comment>
<dbReference type="PANTHER" id="PTHR23502:SF132">
    <property type="entry name" value="POLYAMINE TRANSPORTER 2-RELATED"/>
    <property type="match status" value="1"/>
</dbReference>
<dbReference type="AlphaFoldDB" id="A0A7Y5ZYS9"/>
<dbReference type="InterPro" id="IPR036259">
    <property type="entry name" value="MFS_trans_sf"/>
</dbReference>
<proteinExistence type="inferred from homology"/>
<comment type="similarity">
    <text evidence="2">Belongs to the major facilitator superfamily. Bcr/CmlA family.</text>
</comment>
<dbReference type="PROSITE" id="PS50850">
    <property type="entry name" value="MFS"/>
    <property type="match status" value="1"/>
</dbReference>
<feature type="transmembrane region" description="Helical" evidence="8">
    <location>
        <begin position="338"/>
        <end position="356"/>
    </location>
</feature>
<dbReference type="GO" id="GO:0005886">
    <property type="term" value="C:plasma membrane"/>
    <property type="evidence" value="ECO:0007669"/>
    <property type="project" value="UniProtKB-SubCell"/>
</dbReference>
<evidence type="ECO:0000256" key="7">
    <source>
        <dbReference type="ARBA" id="ARBA00023136"/>
    </source>
</evidence>
<keyword evidence="3" id="KW-0813">Transport</keyword>
<feature type="transmembrane region" description="Helical" evidence="8">
    <location>
        <begin position="401"/>
        <end position="421"/>
    </location>
</feature>
<evidence type="ECO:0000256" key="1">
    <source>
        <dbReference type="ARBA" id="ARBA00004651"/>
    </source>
</evidence>
<feature type="transmembrane region" description="Helical" evidence="8">
    <location>
        <begin position="109"/>
        <end position="134"/>
    </location>
</feature>
<dbReference type="PANTHER" id="PTHR23502">
    <property type="entry name" value="MAJOR FACILITATOR SUPERFAMILY"/>
    <property type="match status" value="1"/>
</dbReference>
<dbReference type="InterPro" id="IPR020846">
    <property type="entry name" value="MFS_dom"/>
</dbReference>
<feature type="transmembrane region" description="Helical" evidence="8">
    <location>
        <begin position="170"/>
        <end position="190"/>
    </location>
</feature>
<protein>
    <submittedName>
        <fullName evidence="10">Multidrug effflux MFS transporter</fullName>
    </submittedName>
</protein>
<keyword evidence="11" id="KW-1185">Reference proteome</keyword>
<dbReference type="Proteomes" id="UP000565724">
    <property type="component" value="Unassembled WGS sequence"/>
</dbReference>
<keyword evidence="7 8" id="KW-0472">Membrane</keyword>